<evidence type="ECO:0000256" key="1">
    <source>
        <dbReference type="SAM" id="MobiDB-lite"/>
    </source>
</evidence>
<organism evidence="2 3">
    <name type="scientific">Anisodus acutangulus</name>
    <dbReference type="NCBI Taxonomy" id="402998"/>
    <lineage>
        <taxon>Eukaryota</taxon>
        <taxon>Viridiplantae</taxon>
        <taxon>Streptophyta</taxon>
        <taxon>Embryophyta</taxon>
        <taxon>Tracheophyta</taxon>
        <taxon>Spermatophyta</taxon>
        <taxon>Magnoliopsida</taxon>
        <taxon>eudicotyledons</taxon>
        <taxon>Gunneridae</taxon>
        <taxon>Pentapetalae</taxon>
        <taxon>asterids</taxon>
        <taxon>lamiids</taxon>
        <taxon>Solanales</taxon>
        <taxon>Solanaceae</taxon>
        <taxon>Solanoideae</taxon>
        <taxon>Hyoscyameae</taxon>
        <taxon>Anisodus</taxon>
    </lineage>
</organism>
<sequence>MFLSTVVISEFKEVTRVNLHKPPDENVIVPDNLIVEEVSKTPLNMIPKSAELMSLGLPKDLIFEEGNNNMETDQMEDSVGIPNANNIQDEYGHFETESEEIMEDCKSQNEEGALADSEMANKPPQ</sequence>
<dbReference type="Proteomes" id="UP001152561">
    <property type="component" value="Unassembled WGS sequence"/>
</dbReference>
<keyword evidence="3" id="KW-1185">Reference proteome</keyword>
<proteinExistence type="predicted"/>
<gene>
    <name evidence="2" type="ORF">K7X08_029012</name>
</gene>
<name>A0A9Q1QVI8_9SOLA</name>
<protein>
    <submittedName>
        <fullName evidence="2">Uncharacterized protein</fullName>
    </submittedName>
</protein>
<evidence type="ECO:0000313" key="2">
    <source>
        <dbReference type="EMBL" id="KAJ8526535.1"/>
    </source>
</evidence>
<feature type="region of interest" description="Disordered" evidence="1">
    <location>
        <begin position="101"/>
        <end position="125"/>
    </location>
</feature>
<dbReference type="AlphaFoldDB" id="A0A9Q1QVI8"/>
<reference evidence="3" key="1">
    <citation type="journal article" date="2023" name="Proc. Natl. Acad. Sci. U.S.A.">
        <title>Genomic and structural basis for evolution of tropane alkaloid biosynthesis.</title>
        <authorList>
            <person name="Wanga Y.-J."/>
            <person name="Taina T."/>
            <person name="Yua J.-Y."/>
            <person name="Lia J."/>
            <person name="Xua B."/>
            <person name="Chenc J."/>
            <person name="D'Auriad J.C."/>
            <person name="Huanga J.-P."/>
            <person name="Huanga S.-X."/>
        </authorList>
    </citation>
    <scope>NUCLEOTIDE SEQUENCE [LARGE SCALE GENOMIC DNA]</scope>
    <source>
        <strain evidence="3">cv. KIB-2019</strain>
    </source>
</reference>
<comment type="caution">
    <text evidence="2">The sequence shown here is derived from an EMBL/GenBank/DDBJ whole genome shotgun (WGS) entry which is preliminary data.</text>
</comment>
<dbReference type="EMBL" id="JAJAGQ010000024">
    <property type="protein sequence ID" value="KAJ8526535.1"/>
    <property type="molecule type" value="Genomic_DNA"/>
</dbReference>
<accession>A0A9Q1QVI8</accession>
<evidence type="ECO:0000313" key="3">
    <source>
        <dbReference type="Proteomes" id="UP001152561"/>
    </source>
</evidence>